<dbReference type="PIRSF" id="PIRSF000161">
    <property type="entry name" value="DHPR"/>
    <property type="match status" value="1"/>
</dbReference>
<keyword evidence="3 13" id="KW-0028">Amino-acid biosynthesis</keyword>
<protein>
    <recommendedName>
        <fullName evidence="10 13">4-hydroxy-tetrahydrodipicolinate reductase</fullName>
        <shortName evidence="13">HTPA reductase</shortName>
        <ecNumber evidence="10 13">1.17.1.8</ecNumber>
    </recommendedName>
</protein>
<keyword evidence="6 13" id="KW-0560">Oxidoreductase</keyword>
<feature type="binding site" evidence="13">
    <location>
        <begin position="8"/>
        <end position="13"/>
    </location>
    <ligand>
        <name>NAD(+)</name>
        <dbReference type="ChEBI" id="CHEBI:57540"/>
    </ligand>
</feature>
<evidence type="ECO:0000259" key="15">
    <source>
        <dbReference type="Pfam" id="PF05173"/>
    </source>
</evidence>
<dbReference type="SUPFAM" id="SSF51735">
    <property type="entry name" value="NAD(P)-binding Rossmann-fold domains"/>
    <property type="match status" value="1"/>
</dbReference>
<evidence type="ECO:0000256" key="5">
    <source>
        <dbReference type="ARBA" id="ARBA00022915"/>
    </source>
</evidence>
<dbReference type="GO" id="GO:0050661">
    <property type="term" value="F:NADP binding"/>
    <property type="evidence" value="ECO:0007669"/>
    <property type="project" value="UniProtKB-UniRule"/>
</dbReference>
<dbReference type="Gene3D" id="3.30.360.10">
    <property type="entry name" value="Dihydrodipicolinate Reductase, domain 2"/>
    <property type="match status" value="1"/>
</dbReference>
<evidence type="ECO:0000256" key="12">
    <source>
        <dbReference type="ARBA" id="ARBA00049396"/>
    </source>
</evidence>
<dbReference type="RefSeq" id="WP_270453518.1">
    <property type="nucleotide sequence ID" value="NZ_JADPIE010000003.1"/>
</dbReference>
<evidence type="ECO:0000256" key="9">
    <source>
        <dbReference type="ARBA" id="ARBA00037922"/>
    </source>
</evidence>
<dbReference type="InterPro" id="IPR023940">
    <property type="entry name" value="DHDPR_bac"/>
</dbReference>
<dbReference type="EMBL" id="JADPIE010000003">
    <property type="protein sequence ID" value="MBF8436612.1"/>
    <property type="molecule type" value="Genomic_DNA"/>
</dbReference>
<accession>A0A931APN0</accession>
<dbReference type="GO" id="GO:0016726">
    <property type="term" value="F:oxidoreductase activity, acting on CH or CH2 groups, NAD or NADP as acceptor"/>
    <property type="evidence" value="ECO:0007669"/>
    <property type="project" value="UniProtKB-UniRule"/>
</dbReference>
<evidence type="ECO:0000256" key="6">
    <source>
        <dbReference type="ARBA" id="ARBA00023002"/>
    </source>
</evidence>
<keyword evidence="2 13" id="KW-0963">Cytoplasm</keyword>
<feature type="domain" description="Dihydrodipicolinate reductase N-terminal" evidence="14">
    <location>
        <begin position="3"/>
        <end position="127"/>
    </location>
</feature>
<keyword evidence="4 13" id="KW-0521">NADP</keyword>
<feature type="binding site" evidence="13">
    <location>
        <begin position="164"/>
        <end position="165"/>
    </location>
    <ligand>
        <name>(S)-2,3,4,5-tetrahydrodipicolinate</name>
        <dbReference type="ChEBI" id="CHEBI:16845"/>
    </ligand>
</feature>
<evidence type="ECO:0000256" key="8">
    <source>
        <dbReference type="ARBA" id="ARBA00023154"/>
    </source>
</evidence>
<evidence type="ECO:0000313" key="16">
    <source>
        <dbReference type="EMBL" id="MBF8436612.1"/>
    </source>
</evidence>
<keyword evidence="5 13" id="KW-0220">Diaminopimelate biosynthesis</keyword>
<comment type="function">
    <text evidence="13">Catalyzes the conversion of 4-hydroxy-tetrahydrodipicolinate (HTPA) to tetrahydrodipicolinate.</text>
</comment>
<dbReference type="HAMAP" id="MF_00102">
    <property type="entry name" value="DapB"/>
    <property type="match status" value="1"/>
</dbReference>
<gene>
    <name evidence="13" type="primary">dapB</name>
    <name evidence="16" type="ORF">I0Q91_05950</name>
</gene>
<evidence type="ECO:0000256" key="4">
    <source>
        <dbReference type="ARBA" id="ARBA00022857"/>
    </source>
</evidence>
<evidence type="ECO:0000256" key="7">
    <source>
        <dbReference type="ARBA" id="ARBA00023027"/>
    </source>
</evidence>
<feature type="binding site" evidence="13">
    <location>
        <begin position="98"/>
        <end position="100"/>
    </location>
    <ligand>
        <name>NAD(+)</name>
        <dbReference type="ChEBI" id="CHEBI:57540"/>
    </ligand>
</feature>
<dbReference type="GO" id="GO:0008839">
    <property type="term" value="F:4-hydroxy-tetrahydrodipicolinate reductase"/>
    <property type="evidence" value="ECO:0007669"/>
    <property type="project" value="UniProtKB-UniRule"/>
</dbReference>
<evidence type="ECO:0000313" key="17">
    <source>
        <dbReference type="Proteomes" id="UP000621436"/>
    </source>
</evidence>
<comment type="catalytic activity">
    <reaction evidence="12 13">
        <text>(S)-2,3,4,5-tetrahydrodipicolinate + NAD(+) + H2O = (2S,4S)-4-hydroxy-2,3,4,5-tetrahydrodipicolinate + NADH + H(+)</text>
        <dbReference type="Rhea" id="RHEA:35323"/>
        <dbReference type="ChEBI" id="CHEBI:15377"/>
        <dbReference type="ChEBI" id="CHEBI:15378"/>
        <dbReference type="ChEBI" id="CHEBI:16845"/>
        <dbReference type="ChEBI" id="CHEBI:57540"/>
        <dbReference type="ChEBI" id="CHEBI:57945"/>
        <dbReference type="ChEBI" id="CHEBI:67139"/>
        <dbReference type="EC" id="1.17.1.8"/>
    </reaction>
</comment>
<evidence type="ECO:0000256" key="3">
    <source>
        <dbReference type="ARBA" id="ARBA00022605"/>
    </source>
</evidence>
<dbReference type="PANTHER" id="PTHR20836:SF0">
    <property type="entry name" value="4-HYDROXY-TETRAHYDRODIPICOLINATE REDUCTASE 1, CHLOROPLASTIC-RELATED"/>
    <property type="match status" value="1"/>
</dbReference>
<evidence type="ECO:0000259" key="14">
    <source>
        <dbReference type="Pfam" id="PF01113"/>
    </source>
</evidence>
<dbReference type="Gene3D" id="3.40.50.720">
    <property type="entry name" value="NAD(P)-binding Rossmann-like Domain"/>
    <property type="match status" value="1"/>
</dbReference>
<feature type="active site" description="Proton donor/acceptor" evidence="13">
    <location>
        <position position="154"/>
    </location>
</feature>
<comment type="pathway">
    <text evidence="9 13">Amino-acid biosynthesis; L-lysine biosynthesis via DAP pathway; (S)-tetrahydrodipicolinate from L-aspartate: step 4/4.</text>
</comment>
<dbReference type="PROSITE" id="PS01298">
    <property type="entry name" value="DAPB"/>
    <property type="match status" value="1"/>
</dbReference>
<dbReference type="InterPro" id="IPR022664">
    <property type="entry name" value="DapB_N_CS"/>
</dbReference>
<comment type="subunit">
    <text evidence="13">Homotetramer.</text>
</comment>
<evidence type="ECO:0000256" key="2">
    <source>
        <dbReference type="ARBA" id="ARBA00022490"/>
    </source>
</evidence>
<dbReference type="CDD" id="cd02274">
    <property type="entry name" value="DHDPR_N"/>
    <property type="match status" value="1"/>
</dbReference>
<comment type="similarity">
    <text evidence="1 13">Belongs to the DapB family.</text>
</comment>
<dbReference type="Proteomes" id="UP000621436">
    <property type="component" value="Unassembled WGS sequence"/>
</dbReference>
<dbReference type="Pfam" id="PF01113">
    <property type="entry name" value="DapB_N"/>
    <property type="match status" value="1"/>
</dbReference>
<comment type="catalytic activity">
    <reaction evidence="11 13">
        <text>(S)-2,3,4,5-tetrahydrodipicolinate + NADP(+) + H2O = (2S,4S)-4-hydroxy-2,3,4,5-tetrahydrodipicolinate + NADPH + H(+)</text>
        <dbReference type="Rhea" id="RHEA:35331"/>
        <dbReference type="ChEBI" id="CHEBI:15377"/>
        <dbReference type="ChEBI" id="CHEBI:15378"/>
        <dbReference type="ChEBI" id="CHEBI:16845"/>
        <dbReference type="ChEBI" id="CHEBI:57783"/>
        <dbReference type="ChEBI" id="CHEBI:58349"/>
        <dbReference type="ChEBI" id="CHEBI:67139"/>
        <dbReference type="EC" id="1.17.1.8"/>
    </reaction>
</comment>
<sequence>MKRILIRGITGSMGVETASMIISHSDYKLVAGLAEENLNVDLSRLTGLSKATDVSIFADLKEAVLSTKPDIMIDFTVPDGLLPALKQALDLGLDLIIGTTGLQEDEIQELKAYTEDKSATTMLIPNFSLGAVLMMEFASKASKYFPRAEIIEGHHENKADAPSGTSIATAEKLEKTEPFLKEEEIKYTIEGVRGGEKNNVRIHSLRLPGLMARQEVIFGGQGQTFTLTHNTISRSSYMPGVRLALDRIEDKSGFIYGLDKLLD</sequence>
<keyword evidence="8 13" id="KW-0457">Lysine biosynthesis</keyword>
<reference evidence="16" key="1">
    <citation type="submission" date="2020-11" db="EMBL/GenBank/DDBJ databases">
        <title>Halonatronomonas betainensis gen. nov., sp. nov. a novel haloalkaliphilic representative of the family Halanaerobiacae capable of betaine degradation.</title>
        <authorList>
            <person name="Boltyanskaya Y."/>
            <person name="Kevbrin V."/>
            <person name="Detkova E."/>
            <person name="Grouzdev D.S."/>
            <person name="Koziaeva V."/>
            <person name="Zhilina T."/>
        </authorList>
    </citation>
    <scope>NUCLEOTIDE SEQUENCE</scope>
    <source>
        <strain evidence="16">Z-7014</strain>
    </source>
</reference>
<feature type="binding site" evidence="13">
    <location>
        <position position="155"/>
    </location>
    <ligand>
        <name>(S)-2,3,4,5-tetrahydrodipicolinate</name>
        <dbReference type="ChEBI" id="CHEBI:16845"/>
    </ligand>
</feature>
<comment type="caution">
    <text evidence="13">Was originally thought to be a dihydrodipicolinate reductase (DHDPR), catalyzing the conversion of dihydrodipicolinate to tetrahydrodipicolinate. However, it was shown in E.coli that the substrate of the enzymatic reaction is not dihydrodipicolinate (DHDP) but in fact (2S,4S)-4-hydroxy-2,3,4,5-tetrahydrodipicolinic acid (HTPA), the product released by the DapA-catalyzed reaction.</text>
</comment>
<keyword evidence="17" id="KW-1185">Reference proteome</keyword>
<dbReference type="InterPro" id="IPR036291">
    <property type="entry name" value="NAD(P)-bd_dom_sf"/>
</dbReference>
<evidence type="ECO:0000256" key="1">
    <source>
        <dbReference type="ARBA" id="ARBA00006642"/>
    </source>
</evidence>
<dbReference type="InterPro" id="IPR022663">
    <property type="entry name" value="DapB_C"/>
</dbReference>
<dbReference type="EC" id="1.17.1.8" evidence="10 13"/>
<feature type="binding site" evidence="13">
    <location>
        <position position="35"/>
    </location>
    <ligand>
        <name>NAD(+)</name>
        <dbReference type="ChEBI" id="CHEBI:57540"/>
    </ligand>
</feature>
<dbReference type="InterPro" id="IPR000846">
    <property type="entry name" value="DapB_N"/>
</dbReference>
<dbReference type="GO" id="GO:0051287">
    <property type="term" value="F:NAD binding"/>
    <property type="evidence" value="ECO:0007669"/>
    <property type="project" value="UniProtKB-UniRule"/>
</dbReference>
<dbReference type="AlphaFoldDB" id="A0A931APN0"/>
<dbReference type="GO" id="GO:0005829">
    <property type="term" value="C:cytosol"/>
    <property type="evidence" value="ECO:0007669"/>
    <property type="project" value="TreeGrafter"/>
</dbReference>
<dbReference type="FunFam" id="3.30.360.10:FF:000009">
    <property type="entry name" value="4-hydroxy-tetrahydrodipicolinate reductase"/>
    <property type="match status" value="1"/>
</dbReference>
<evidence type="ECO:0000256" key="11">
    <source>
        <dbReference type="ARBA" id="ARBA00049080"/>
    </source>
</evidence>
<feature type="active site" description="Proton donor" evidence="13">
    <location>
        <position position="158"/>
    </location>
</feature>
<comment type="subcellular location">
    <subcellularLocation>
        <location evidence="13">Cytoplasm</location>
    </subcellularLocation>
</comment>
<dbReference type="NCBIfam" id="TIGR00036">
    <property type="entry name" value="dapB"/>
    <property type="match status" value="1"/>
</dbReference>
<evidence type="ECO:0000256" key="13">
    <source>
        <dbReference type="HAMAP-Rule" id="MF_00102"/>
    </source>
</evidence>
<feature type="domain" description="Dihydrodipicolinate reductase C-terminal" evidence="15">
    <location>
        <begin position="130"/>
        <end position="262"/>
    </location>
</feature>
<dbReference type="GO" id="GO:0019877">
    <property type="term" value="P:diaminopimelate biosynthetic process"/>
    <property type="evidence" value="ECO:0007669"/>
    <property type="project" value="UniProtKB-UniRule"/>
</dbReference>
<name>A0A931APN0_9FIRM</name>
<dbReference type="PANTHER" id="PTHR20836">
    <property type="entry name" value="DIHYDRODIPICOLINATE REDUCTASE"/>
    <property type="match status" value="1"/>
</dbReference>
<comment type="caution">
    <text evidence="16">The sequence shown here is derived from an EMBL/GenBank/DDBJ whole genome shotgun (WGS) entry which is preliminary data.</text>
</comment>
<proteinExistence type="inferred from homology"/>
<dbReference type="Pfam" id="PF05173">
    <property type="entry name" value="DapB_C"/>
    <property type="match status" value="1"/>
</dbReference>
<evidence type="ECO:0000256" key="10">
    <source>
        <dbReference type="ARBA" id="ARBA00038983"/>
    </source>
</evidence>
<dbReference type="SUPFAM" id="SSF55347">
    <property type="entry name" value="Glyceraldehyde-3-phosphate dehydrogenase-like, C-terminal domain"/>
    <property type="match status" value="1"/>
</dbReference>
<comment type="caution">
    <text evidence="13">Lacks conserved residue(s) required for the propagation of feature annotation.</text>
</comment>
<organism evidence="16 17">
    <name type="scientific">Halonatronomonas betaini</name>
    <dbReference type="NCBI Taxonomy" id="2778430"/>
    <lineage>
        <taxon>Bacteria</taxon>
        <taxon>Bacillati</taxon>
        <taxon>Bacillota</taxon>
        <taxon>Clostridia</taxon>
        <taxon>Halanaerobiales</taxon>
        <taxon>Halarsenatibacteraceae</taxon>
        <taxon>Halonatronomonas</taxon>
    </lineage>
</organism>
<keyword evidence="7 13" id="KW-0520">NAD</keyword>
<dbReference type="GO" id="GO:0009089">
    <property type="term" value="P:lysine biosynthetic process via diaminopimelate"/>
    <property type="evidence" value="ECO:0007669"/>
    <property type="project" value="UniProtKB-UniRule"/>
</dbReference>